<comment type="cofactor">
    <cofactor evidence="1">
        <name>FAD</name>
        <dbReference type="ChEBI" id="CHEBI:57692"/>
    </cofactor>
</comment>
<evidence type="ECO:0000256" key="10">
    <source>
        <dbReference type="ARBA" id="ARBA00022857"/>
    </source>
</evidence>
<dbReference type="PROSITE" id="PS00478">
    <property type="entry name" value="LIM_DOMAIN_1"/>
    <property type="match status" value="1"/>
</dbReference>
<keyword evidence="5" id="KW-0963">Cytoplasm</keyword>
<dbReference type="InterPro" id="IPR036872">
    <property type="entry name" value="CH_dom_sf"/>
</dbReference>
<dbReference type="PROSITE" id="PS51848">
    <property type="entry name" value="BMERB"/>
    <property type="match status" value="1"/>
</dbReference>
<feature type="compositionally biased region" description="Basic and acidic residues" evidence="18">
    <location>
        <begin position="843"/>
        <end position="853"/>
    </location>
</feature>
<keyword evidence="11" id="KW-0560">Oxidoreductase</keyword>
<feature type="region of interest" description="Disordered" evidence="18">
    <location>
        <begin position="2370"/>
        <end position="2418"/>
    </location>
</feature>
<protein>
    <recommendedName>
        <fullName evidence="4">F-actin monooxygenase</fullName>
        <ecNumber evidence="4">1.14.13.225</ecNumber>
    </recommendedName>
</protein>
<feature type="region of interest" description="Disordered" evidence="18">
    <location>
        <begin position="1359"/>
        <end position="1380"/>
    </location>
</feature>
<comment type="similarity">
    <text evidence="3">Belongs to the Mical family.</text>
</comment>
<evidence type="ECO:0000256" key="9">
    <source>
        <dbReference type="ARBA" id="ARBA00022833"/>
    </source>
</evidence>
<dbReference type="SUPFAM" id="SSF57716">
    <property type="entry name" value="Glucocorticoid receptor-like (DNA-binding domain)"/>
    <property type="match status" value="1"/>
</dbReference>
<dbReference type="GO" id="GO:0046872">
    <property type="term" value="F:metal ion binding"/>
    <property type="evidence" value="ECO:0007669"/>
    <property type="project" value="UniProtKB-KW"/>
</dbReference>
<feature type="region of interest" description="Disordered" evidence="18">
    <location>
        <begin position="839"/>
        <end position="903"/>
    </location>
</feature>
<evidence type="ECO:0000256" key="17">
    <source>
        <dbReference type="SAM" id="Coils"/>
    </source>
</evidence>
<evidence type="ECO:0000256" key="14">
    <source>
        <dbReference type="ARBA" id="ARBA00023203"/>
    </source>
</evidence>
<evidence type="ECO:0000313" key="22">
    <source>
        <dbReference type="EMBL" id="KOF88341.1"/>
    </source>
</evidence>
<feature type="region of interest" description="Disordered" evidence="18">
    <location>
        <begin position="2181"/>
        <end position="2328"/>
    </location>
</feature>
<feature type="compositionally biased region" description="Polar residues" evidence="18">
    <location>
        <begin position="1130"/>
        <end position="1139"/>
    </location>
</feature>
<dbReference type="GO" id="GO:0005737">
    <property type="term" value="C:cytoplasm"/>
    <property type="evidence" value="ECO:0007669"/>
    <property type="project" value="UniProtKB-SubCell"/>
</dbReference>
<evidence type="ECO:0000256" key="12">
    <source>
        <dbReference type="ARBA" id="ARBA00023033"/>
    </source>
</evidence>
<dbReference type="SUPFAM" id="SSF47576">
    <property type="entry name" value="Calponin-homology domain, CH-domain"/>
    <property type="match status" value="1"/>
</dbReference>
<feature type="compositionally biased region" description="Low complexity" evidence="18">
    <location>
        <begin position="1773"/>
        <end position="1798"/>
    </location>
</feature>
<dbReference type="InterPro" id="IPR022735">
    <property type="entry name" value="bMERB_dom"/>
</dbReference>
<evidence type="ECO:0000256" key="16">
    <source>
        <dbReference type="PROSITE-ProRule" id="PRU00125"/>
    </source>
</evidence>
<keyword evidence="17" id="KW-0175">Coiled coil</keyword>
<evidence type="ECO:0000256" key="8">
    <source>
        <dbReference type="ARBA" id="ARBA00022827"/>
    </source>
</evidence>
<gene>
    <name evidence="22" type="ORF">OCBIM_22015048mg</name>
</gene>
<dbReference type="PRINTS" id="PR00420">
    <property type="entry name" value="RNGMNOXGNASE"/>
</dbReference>
<dbReference type="InterPro" id="IPR036188">
    <property type="entry name" value="FAD/NAD-bd_sf"/>
</dbReference>
<feature type="compositionally biased region" description="Basic and acidic residues" evidence="18">
    <location>
        <begin position="1053"/>
        <end position="1071"/>
    </location>
</feature>
<keyword evidence="12" id="KW-0503">Monooxygenase</keyword>
<dbReference type="GO" id="GO:0003779">
    <property type="term" value="F:actin binding"/>
    <property type="evidence" value="ECO:0007669"/>
    <property type="project" value="UniProtKB-KW"/>
</dbReference>
<proteinExistence type="inferred from homology"/>
<dbReference type="InterPro" id="IPR001715">
    <property type="entry name" value="CH_dom"/>
</dbReference>
<dbReference type="EC" id="1.14.13.225" evidence="4"/>
<feature type="region of interest" description="Disordered" evidence="18">
    <location>
        <begin position="915"/>
        <end position="975"/>
    </location>
</feature>
<feature type="region of interest" description="Disordered" evidence="18">
    <location>
        <begin position="1242"/>
        <end position="1299"/>
    </location>
</feature>
<dbReference type="Gene3D" id="3.50.50.60">
    <property type="entry name" value="FAD/NAD(P)-binding domain"/>
    <property type="match status" value="1"/>
</dbReference>
<feature type="compositionally biased region" description="Polar residues" evidence="18">
    <location>
        <begin position="1846"/>
        <end position="1862"/>
    </location>
</feature>
<organism evidence="22">
    <name type="scientific">Octopus bimaculoides</name>
    <name type="common">California two-spotted octopus</name>
    <dbReference type="NCBI Taxonomy" id="37653"/>
    <lineage>
        <taxon>Eukaryota</taxon>
        <taxon>Metazoa</taxon>
        <taxon>Spiralia</taxon>
        <taxon>Lophotrochozoa</taxon>
        <taxon>Mollusca</taxon>
        <taxon>Cephalopoda</taxon>
        <taxon>Coleoidea</taxon>
        <taxon>Octopodiformes</taxon>
        <taxon>Octopoda</taxon>
        <taxon>Incirrata</taxon>
        <taxon>Octopodidae</taxon>
        <taxon>Octopus</taxon>
    </lineage>
</organism>
<feature type="compositionally biased region" description="Polar residues" evidence="18">
    <location>
        <begin position="1991"/>
        <end position="2009"/>
    </location>
</feature>
<dbReference type="CDD" id="cd22198">
    <property type="entry name" value="CH_MICAL_EHBP-like"/>
    <property type="match status" value="1"/>
</dbReference>
<feature type="domain" description="BMERB" evidence="21">
    <location>
        <begin position="2412"/>
        <end position="2592"/>
    </location>
</feature>
<feature type="compositionally biased region" description="Polar residues" evidence="18">
    <location>
        <begin position="2196"/>
        <end position="2218"/>
    </location>
</feature>
<keyword evidence="14" id="KW-0009">Actin-binding</keyword>
<name>A0A0L8HGH5_OCTBM</name>
<evidence type="ECO:0000256" key="1">
    <source>
        <dbReference type="ARBA" id="ARBA00001974"/>
    </source>
</evidence>
<keyword evidence="7 16" id="KW-0479">Metal-binding</keyword>
<feature type="compositionally biased region" description="Low complexity" evidence="18">
    <location>
        <begin position="1456"/>
        <end position="1465"/>
    </location>
</feature>
<feature type="compositionally biased region" description="Basic and acidic residues" evidence="18">
    <location>
        <begin position="2288"/>
        <end position="2303"/>
    </location>
</feature>
<dbReference type="Pfam" id="PF00307">
    <property type="entry name" value="CH"/>
    <property type="match status" value="1"/>
</dbReference>
<evidence type="ECO:0000256" key="11">
    <source>
        <dbReference type="ARBA" id="ARBA00023002"/>
    </source>
</evidence>
<dbReference type="SMART" id="SM00033">
    <property type="entry name" value="CH"/>
    <property type="match status" value="1"/>
</dbReference>
<evidence type="ECO:0000256" key="6">
    <source>
        <dbReference type="ARBA" id="ARBA00022630"/>
    </source>
</evidence>
<evidence type="ECO:0000259" key="20">
    <source>
        <dbReference type="PROSITE" id="PS50023"/>
    </source>
</evidence>
<dbReference type="Pfam" id="PF12130">
    <property type="entry name" value="bMERB_dom"/>
    <property type="match status" value="1"/>
</dbReference>
<dbReference type="STRING" id="37653.A0A0L8HGH5"/>
<feature type="region of interest" description="Disordered" evidence="18">
    <location>
        <begin position="1123"/>
        <end position="1215"/>
    </location>
</feature>
<keyword evidence="13 16" id="KW-0440">LIM domain</keyword>
<dbReference type="PROSITE" id="PS50021">
    <property type="entry name" value="CH"/>
    <property type="match status" value="1"/>
</dbReference>
<dbReference type="PROSITE" id="PS50023">
    <property type="entry name" value="LIM_DOMAIN_2"/>
    <property type="match status" value="1"/>
</dbReference>
<evidence type="ECO:0000256" key="15">
    <source>
        <dbReference type="ARBA" id="ARBA00049522"/>
    </source>
</evidence>
<evidence type="ECO:0000256" key="3">
    <source>
        <dbReference type="ARBA" id="ARBA00008223"/>
    </source>
</evidence>
<feature type="compositionally biased region" description="Basic and acidic residues" evidence="18">
    <location>
        <begin position="2054"/>
        <end position="2066"/>
    </location>
</feature>
<dbReference type="InterPro" id="IPR050540">
    <property type="entry name" value="F-actin_Monoox_Mical"/>
</dbReference>
<evidence type="ECO:0000256" key="7">
    <source>
        <dbReference type="ARBA" id="ARBA00022723"/>
    </source>
</evidence>
<feature type="region of interest" description="Disordered" evidence="18">
    <location>
        <begin position="1945"/>
        <end position="2069"/>
    </location>
</feature>
<dbReference type="Pfam" id="PF25413">
    <property type="entry name" value="Rossman_Mical"/>
    <property type="match status" value="1"/>
</dbReference>
<feature type="region of interest" description="Disordered" evidence="18">
    <location>
        <begin position="1845"/>
        <end position="1867"/>
    </location>
</feature>
<evidence type="ECO:0000256" key="13">
    <source>
        <dbReference type="ARBA" id="ARBA00023038"/>
    </source>
</evidence>
<feature type="coiled-coil region" evidence="17">
    <location>
        <begin position="1586"/>
        <end position="1635"/>
    </location>
</feature>
<dbReference type="InterPro" id="IPR057494">
    <property type="entry name" value="Rossman_Mical"/>
</dbReference>
<feature type="compositionally biased region" description="Basic and acidic residues" evidence="18">
    <location>
        <begin position="2566"/>
        <end position="2577"/>
    </location>
</feature>
<feature type="compositionally biased region" description="Basic and acidic residues" evidence="18">
    <location>
        <begin position="1161"/>
        <end position="1180"/>
    </location>
</feature>
<dbReference type="SMART" id="SM01203">
    <property type="entry name" value="DUF3585"/>
    <property type="match status" value="1"/>
</dbReference>
<feature type="compositionally biased region" description="Polar residues" evidence="18">
    <location>
        <begin position="2380"/>
        <end position="2392"/>
    </location>
</feature>
<feature type="compositionally biased region" description="Polar residues" evidence="18">
    <location>
        <begin position="871"/>
        <end position="880"/>
    </location>
</feature>
<feature type="region of interest" description="Disordered" evidence="18">
    <location>
        <begin position="2542"/>
        <end position="2578"/>
    </location>
</feature>
<keyword evidence="8" id="KW-0274">FAD</keyword>
<evidence type="ECO:0000259" key="21">
    <source>
        <dbReference type="PROSITE" id="PS51848"/>
    </source>
</evidence>
<dbReference type="SMART" id="SM00132">
    <property type="entry name" value="LIM"/>
    <property type="match status" value="1"/>
</dbReference>
<feature type="compositionally biased region" description="Acidic residues" evidence="18">
    <location>
        <begin position="966"/>
        <end position="975"/>
    </location>
</feature>
<keyword evidence="9 16" id="KW-0862">Zinc</keyword>
<comment type="subcellular location">
    <subcellularLocation>
        <location evidence="2">Cytoplasm</location>
    </subcellularLocation>
</comment>
<feature type="region of interest" description="Disordered" evidence="18">
    <location>
        <begin position="1773"/>
        <end position="1801"/>
    </location>
</feature>
<feature type="compositionally biased region" description="Acidic residues" evidence="18">
    <location>
        <begin position="1017"/>
        <end position="1031"/>
    </location>
</feature>
<reference evidence="22" key="1">
    <citation type="submission" date="2015-07" db="EMBL/GenBank/DDBJ databases">
        <title>MeaNS - Measles Nucleotide Surveillance Program.</title>
        <authorList>
            <person name="Tran T."/>
            <person name="Druce J."/>
        </authorList>
    </citation>
    <scope>NUCLEOTIDE SEQUENCE</scope>
    <source>
        <strain evidence="22">UCB-OBI-ISO-001</strain>
        <tissue evidence="22">Gonad</tissue>
    </source>
</reference>
<evidence type="ECO:0000256" key="18">
    <source>
        <dbReference type="SAM" id="MobiDB-lite"/>
    </source>
</evidence>
<feature type="compositionally biased region" description="Basic and acidic residues" evidence="18">
    <location>
        <begin position="2311"/>
        <end position="2328"/>
    </location>
</feature>
<feature type="domain" description="Calponin-homology (CH)" evidence="19">
    <location>
        <begin position="517"/>
        <end position="622"/>
    </location>
</feature>
<comment type="catalytic activity">
    <reaction evidence="15">
        <text>L-methionyl-[F-actin] + NADPH + O2 + H(+) = L-methionyl-(R)-S-oxide-[F-actin] + NADP(+) + H2O</text>
        <dbReference type="Rhea" id="RHEA:51308"/>
        <dbReference type="Rhea" id="RHEA-COMP:12953"/>
        <dbReference type="Rhea" id="RHEA-COMP:12956"/>
        <dbReference type="ChEBI" id="CHEBI:15377"/>
        <dbReference type="ChEBI" id="CHEBI:15378"/>
        <dbReference type="ChEBI" id="CHEBI:15379"/>
        <dbReference type="ChEBI" id="CHEBI:16044"/>
        <dbReference type="ChEBI" id="CHEBI:45764"/>
        <dbReference type="ChEBI" id="CHEBI:57783"/>
        <dbReference type="ChEBI" id="CHEBI:58349"/>
        <dbReference type="EC" id="1.14.13.225"/>
    </reaction>
</comment>
<evidence type="ECO:0000259" key="19">
    <source>
        <dbReference type="PROSITE" id="PS50021"/>
    </source>
</evidence>
<dbReference type="OrthoDB" id="20799at2759"/>
<feature type="compositionally biased region" description="Low complexity" evidence="18">
    <location>
        <begin position="2403"/>
        <end position="2417"/>
    </location>
</feature>
<dbReference type="EMBL" id="KQ418194">
    <property type="protein sequence ID" value="KOF88341.1"/>
    <property type="molecule type" value="Genomic_DNA"/>
</dbReference>
<feature type="compositionally biased region" description="Acidic residues" evidence="18">
    <location>
        <begin position="1185"/>
        <end position="1215"/>
    </location>
</feature>
<feature type="compositionally biased region" description="Basic and acidic residues" evidence="18">
    <location>
        <begin position="2240"/>
        <end position="2249"/>
    </location>
</feature>
<evidence type="ECO:0000256" key="2">
    <source>
        <dbReference type="ARBA" id="ARBA00004496"/>
    </source>
</evidence>
<evidence type="ECO:0000256" key="5">
    <source>
        <dbReference type="ARBA" id="ARBA00022490"/>
    </source>
</evidence>
<dbReference type="SUPFAM" id="SSF51905">
    <property type="entry name" value="FAD/NAD(P)-binding domain"/>
    <property type="match status" value="1"/>
</dbReference>
<dbReference type="Gene3D" id="1.10.418.10">
    <property type="entry name" value="Calponin-like domain"/>
    <property type="match status" value="1"/>
</dbReference>
<sequence length="2647" mass="298567">METSAPESGYSGDPNVLFDQFVNAGTCKSILHTFQLLCDALDIKQTDHRHFYRRLKLRLTSWKAQSLWAKLDKRASHKEYRKGEACTNTKVLIIGSGPCGLRTAIEIALLGGKAVVLEKRDSFSRNNVLHLWPFLITDLKNFGAKKFFGKFCAGSIDHISIRQLQCILLKVALIFGVEVHYNVSFENLLEPPADQSKEKIGWRALVNPANHPVSEYQFDVLIGADGKRNTLEGFQRKEFRGKLAIAVTANFINRNTQAEARVEEISGVAFIYNQKFFHQLKEKTGIDLENIVYYKDATHYFVMTAKKQSLLDKGVLKHDYSDTGSLLSRSNVDQEALLSYAREAADFSTNHQLPHMDYAVNHYGQADVAMFDFTSLFQAENACRILSKHNHKMIMALVGDSLLEPFWPTGSGCARGFLSALDSAWMIRSWAGGKLTPLQVIAERESIYRLLSQTKPENINKNYNAYTIDPNTRYPNLNSNYFRSEQVRPLYICDEEDEYLKNEINELPLKKPRNDDFIDSYTLLRWCQRVLNTGRHQSVNIIDFTSSWKSGLALCALIHTFRPDLIDFNSLNKSEVVKNNQLAFDLAEKEFGISPVMTGQEMAECDVPDKLAMVSYLSQFYVIFKKEKHPKLENIALTPEEGPKPYRSPSHRLSLLQKISNRFSKHKRLSRSREDEHLTFGTGHATGELKENRAPVELKSYSKLPINEISNRLTSNWRFEDMKKDRREVQSKVNVSAMAEILASKFKADLQPPPPAIKRITSNPTLLAAQPASEFCYFCKRRVYIMERMSAEGLFFHRGCLRCEHCKNNLRLSNYSCDRTITGEVRFYCFRHVGMMRQRRKRSLTEEPTKDEQDLTPGTSPPRIPPLAETYKNTPSTSPSIKKKGAPKVKDDSQLNLKNTPERVEFENYIEGVSEETEEEQFEHNLRPSLSSQELLEASDEEENSSDSDEELSDLELSDFLSQWTSEDDADVEDLDDDASHILTWEEACLLAETLQERQARESIPSKLADKCRLQLEDTDSTEESSDDETETEKGFSSDDADDTMKDQTTPDTENKTLLDEMADARTDQRLSRLRPTSKIEPLSPLRSPTSPASQMEARAKFFASPPEPVRLDAKLLFGIDKSEKAGEKTPTSSENVNNAKDEAVTPSTTDVTIGQVPDTVDTKVEDSNLDKDALKDAIAKSDITVEEDYFEGSEESETETLEEVASEEADTNDEIDDIIEENVVDDREAVGQAMEEVLTSLERRSTSSEEDEEMTPAKAWEGMQDDDDVFMKESTNIRDSAYNGEAMENGTYEDNENEDIYKGRAVEGDVIKGVAIVRNTVEDDNIGENIEDDNIVNDTEQILEADVKTDVLDEMKEEELQLNNSSEDESKSTETTNTEKAVLRSVSAMSDDTIVDSEDSTLQSVLRSLERMDEPSTPVLESEPWNKLDERFITKRKKKPKKDDGGSESDTSFTLSTPSKSIHSSLSSLNDALQYNKQILLETAANNSDNELLNEFQQVIEERLDEVNNEAENIAIEANSEEAPQENDVTLTEDTFSELPEESVKAEEELQKIKVIDVSVVSKDEDKVTEPLHEEMEVEEAPKNLEMELEEISELPEKIVEQEEEDVIVTKNVNANLEMVENESEQILADLNNENLPLSSTRKEDITELLDNKVPEKTPNEIISDLDKKTVITPSNKLLNKIEMYESKESELQPCSPREEKMVHSVSVTEKIKQSTPQSTFSPKKNKLADKKPVLVDIADRHPLFANKKLTVNTPSKVDVESSAAAIPTTTTITSTPTTTTTTTADDNVDAANTPTTPTEVKYRNSIPIKPPRSARPLTTEFDSRRPLSDLILESQPIAARSSDRIQSNKTSANKQVTRASSLPRESHMEKYLSSVDVEMRKKPEYLWKGDRDNWKRYSDLPENNGNYDMTVVSKQLPDNITRKNYSHSKSLDRNFVAGSRELSPAPKATLDESPTDLTPVPKPRRILPEVTELKRSLPPLKPLAPTPASRTSLKAKSAGSTPVSTATKEPEENKKQPFIPTKLEEKMKPNASLTVPPEGRNDKRRKIPVDASLKKPQKENHLDKQSSVVESIDDIPFADESDSDALTTISISSVEQFPGTLIKSKPVRRVSHSAFKKRILPAAPKKEPATPIVPTDSTKPPEPKKKERVISLTKMIPTNKRDSYNQDIPASVLLSTPYTTSPFWKMSPTPNTPIPSTYSDQTPVKQQSLTTNQSAFSPKVPSPTPKPFLSWSQSTSTKKPEKPKEGTQSEGSSTASTPKKEKKRSLLSMFLPSKSRNKSTSSGSESSDKQKTPTSSKEKKLGQKPSKTVNDKKDKGMKHTDSKDLDFDLSRDMTDLSIKSVFHVKDRPHITAEQKLRILESGLKAIIPPRGDDEFSDSGESFLSTDTSVSRRSKLSDPKKIQQAARKQQKRQQQQRLRRAQEIQRRLEEVDVQQKELEDRGVIVEKALRGEGLEYGFINICLACAFTPLQGRGINQISTLLKGQQKAGRNEGELMQEWFNLVHEKNVLLRYESELMVQAKELELEDRQARLETELRNKMTTDDVSPTCGHRNVPNVSQNTEEGTDTKTRSRESHSLEVLQETRPSFLVLRFWKCVRLSIFFPLLIKGNTLKCCCPRLSGINFVTSRHITSHSITAKFPSDLTLPP</sequence>
<feature type="compositionally biased region" description="Polar residues" evidence="18">
    <location>
        <begin position="2250"/>
        <end position="2259"/>
    </location>
</feature>
<feature type="compositionally biased region" description="Basic and acidic residues" evidence="18">
    <location>
        <begin position="2141"/>
        <end position="2151"/>
    </location>
</feature>
<dbReference type="Gene3D" id="2.10.110.10">
    <property type="entry name" value="Cysteine Rich Protein"/>
    <property type="match status" value="1"/>
</dbReference>
<dbReference type="InterPro" id="IPR001781">
    <property type="entry name" value="Znf_LIM"/>
</dbReference>
<keyword evidence="10" id="KW-0521">NADP</keyword>
<keyword evidence="6" id="KW-0285">Flavoprotein</keyword>
<dbReference type="GO" id="GO:0120501">
    <property type="term" value="F:F-actin monooxygenase activity"/>
    <property type="evidence" value="ECO:0007669"/>
    <property type="project" value="UniProtKB-EC"/>
</dbReference>
<feature type="domain" description="LIM zinc-binding" evidence="20">
    <location>
        <begin position="774"/>
        <end position="839"/>
    </location>
</feature>
<evidence type="ECO:0000256" key="4">
    <source>
        <dbReference type="ARBA" id="ARBA00012709"/>
    </source>
</evidence>
<feature type="region of interest" description="Disordered" evidence="18">
    <location>
        <begin position="2117"/>
        <end position="2151"/>
    </location>
</feature>
<dbReference type="PANTHER" id="PTHR23167:SF54">
    <property type="entry name" value="[F-ACTIN]-MONOOXYGENASE MICAL"/>
    <property type="match status" value="1"/>
</dbReference>
<feature type="compositionally biased region" description="Acidic residues" evidence="18">
    <location>
        <begin position="937"/>
        <end position="957"/>
    </location>
</feature>
<dbReference type="PANTHER" id="PTHR23167">
    <property type="entry name" value="CALPONIN HOMOLOGY DOMAIN-CONTAINING PROTEIN DDB_G0272472-RELATED"/>
    <property type="match status" value="1"/>
</dbReference>
<accession>A0A0L8HGH5</accession>
<dbReference type="FunFam" id="3.50.50.60:FF:000004">
    <property type="entry name" value="protein-methionine sulfoxide oxidase MICAL2 isoform X1"/>
    <property type="match status" value="1"/>
</dbReference>
<feature type="region of interest" description="Disordered" evidence="18">
    <location>
        <begin position="1016"/>
        <end position="1096"/>
    </location>
</feature>
<feature type="region of interest" description="Disordered" evidence="18">
    <location>
        <begin position="1432"/>
        <end position="1465"/>
    </location>
</feature>